<evidence type="ECO:0000259" key="9">
    <source>
        <dbReference type="PROSITE" id="PS50893"/>
    </source>
</evidence>
<keyword evidence="5" id="KW-0547">Nucleotide-binding</keyword>
<dbReference type="InterPro" id="IPR050095">
    <property type="entry name" value="ECF_ABC_transporter_ATP-bd"/>
</dbReference>
<dbReference type="EMBL" id="DXEM01000027">
    <property type="protein sequence ID" value="HIX67995.1"/>
    <property type="molecule type" value="Genomic_DNA"/>
</dbReference>
<dbReference type="InterPro" id="IPR003439">
    <property type="entry name" value="ABC_transporter-like_ATP-bd"/>
</dbReference>
<accession>A0A9D1WWA4</accession>
<dbReference type="GO" id="GO:0043190">
    <property type="term" value="C:ATP-binding cassette (ABC) transporter complex"/>
    <property type="evidence" value="ECO:0007669"/>
    <property type="project" value="TreeGrafter"/>
</dbReference>
<sequence>MDKIIRIEDLTYTYPGAEEPTLRHVNLEIEKGDFLAVVGNNGCGKSTLCKVLNGLIPHFISGTFSGNVWVDGENTRDADVGSLARKAGYVYQDFENQIVRPTVLDDASYACLNYGMKDYEACGREALYRCGLKGREEEYIWQLSGGQTHLLALAGAVALGPDILILDEPIAQLDPGHADQIYEVLRELNETYGKTIIVIEHHTEYIADYCRHVLLLKDGQPAWLLPSEEALSRVEELQESNIFPPQVTIAGYRLQKDCSMPINNLLPTTVEDGRKAFSSLKFQCKNIKSDLLLAHFQSEENETFRKLKSMKADDLNKEHAVPKKAAQFKDVTVSYRSVKGKPHTVFDRLNLTIHKGEKIALIGSNGAGKSTLMKLLVGLMKPSDGIVELNGVSIKNVKTEQLSRQISLVYQNPEEMFIKDSIYHDIAYAMQVRNVEDWEKKAEALLNRFRLSELSERDGRLLSGGQMRRASLAIGVALNPGILLLDEPTANLDIATRKEIMRTLSDMKEITDTVMIATHDMQLVCEWAERIIVLCQGQVVADGTRDEIFGNTSILSQAGIRPPEIFSMGQALDRRAMCYTVDEFLDAFSYEMENVQENKAGGKYNDAEIIRECAG</sequence>
<dbReference type="SMART" id="SM00382">
    <property type="entry name" value="AAA"/>
    <property type="match status" value="2"/>
</dbReference>
<dbReference type="InterPro" id="IPR015856">
    <property type="entry name" value="ABC_transpr_CbiO/EcfA_su"/>
</dbReference>
<keyword evidence="7" id="KW-1278">Translocase</keyword>
<dbReference type="GO" id="GO:0016887">
    <property type="term" value="F:ATP hydrolysis activity"/>
    <property type="evidence" value="ECO:0007669"/>
    <property type="project" value="InterPro"/>
</dbReference>
<organism evidence="10 11">
    <name type="scientific">Candidatus Anaerostipes excrementavium</name>
    <dbReference type="NCBI Taxonomy" id="2838463"/>
    <lineage>
        <taxon>Bacteria</taxon>
        <taxon>Bacillati</taxon>
        <taxon>Bacillota</taxon>
        <taxon>Clostridia</taxon>
        <taxon>Lachnospirales</taxon>
        <taxon>Lachnospiraceae</taxon>
        <taxon>Anaerostipes</taxon>
    </lineage>
</organism>
<comment type="subcellular location">
    <subcellularLocation>
        <location evidence="1">Cell membrane</location>
        <topology evidence="1">Peripheral membrane protein</topology>
    </subcellularLocation>
</comment>
<evidence type="ECO:0000313" key="11">
    <source>
        <dbReference type="Proteomes" id="UP000886721"/>
    </source>
</evidence>
<evidence type="ECO:0000256" key="2">
    <source>
        <dbReference type="ARBA" id="ARBA00005417"/>
    </source>
</evidence>
<dbReference type="InterPro" id="IPR027417">
    <property type="entry name" value="P-loop_NTPase"/>
</dbReference>
<dbReference type="Proteomes" id="UP000886721">
    <property type="component" value="Unassembled WGS sequence"/>
</dbReference>
<dbReference type="GO" id="GO:0005524">
    <property type="term" value="F:ATP binding"/>
    <property type="evidence" value="ECO:0007669"/>
    <property type="project" value="UniProtKB-KW"/>
</dbReference>
<dbReference type="Pfam" id="PF00005">
    <property type="entry name" value="ABC_tran"/>
    <property type="match status" value="2"/>
</dbReference>
<protein>
    <submittedName>
        <fullName evidence="10">ATP-binding cassette domain-containing protein</fullName>
    </submittedName>
</protein>
<evidence type="ECO:0000256" key="4">
    <source>
        <dbReference type="ARBA" id="ARBA00022475"/>
    </source>
</evidence>
<evidence type="ECO:0000256" key="1">
    <source>
        <dbReference type="ARBA" id="ARBA00004202"/>
    </source>
</evidence>
<evidence type="ECO:0000256" key="7">
    <source>
        <dbReference type="ARBA" id="ARBA00022967"/>
    </source>
</evidence>
<keyword evidence="4" id="KW-1003">Cell membrane</keyword>
<evidence type="ECO:0000313" key="10">
    <source>
        <dbReference type="EMBL" id="HIX67995.1"/>
    </source>
</evidence>
<dbReference type="PANTHER" id="PTHR43553:SF27">
    <property type="entry name" value="ENERGY-COUPLING FACTOR TRANSPORTER ATP-BINDING PROTEIN ECFA2"/>
    <property type="match status" value="1"/>
</dbReference>
<reference evidence="10" key="1">
    <citation type="journal article" date="2021" name="PeerJ">
        <title>Extensive microbial diversity within the chicken gut microbiome revealed by metagenomics and culture.</title>
        <authorList>
            <person name="Gilroy R."/>
            <person name="Ravi A."/>
            <person name="Getino M."/>
            <person name="Pursley I."/>
            <person name="Horton D.L."/>
            <person name="Alikhan N.F."/>
            <person name="Baker D."/>
            <person name="Gharbi K."/>
            <person name="Hall N."/>
            <person name="Watson M."/>
            <person name="Adriaenssens E.M."/>
            <person name="Foster-Nyarko E."/>
            <person name="Jarju S."/>
            <person name="Secka A."/>
            <person name="Antonio M."/>
            <person name="Oren A."/>
            <person name="Chaudhuri R.R."/>
            <person name="La Ragione R."/>
            <person name="Hildebrand F."/>
            <person name="Pallen M.J."/>
        </authorList>
    </citation>
    <scope>NUCLEOTIDE SEQUENCE</scope>
    <source>
        <strain evidence="10">CHK191-13928</strain>
    </source>
</reference>
<dbReference type="Gene3D" id="3.40.50.300">
    <property type="entry name" value="P-loop containing nucleotide triphosphate hydrolases"/>
    <property type="match status" value="2"/>
</dbReference>
<evidence type="ECO:0000256" key="3">
    <source>
        <dbReference type="ARBA" id="ARBA00022448"/>
    </source>
</evidence>
<feature type="domain" description="ABC transporter" evidence="9">
    <location>
        <begin position="5"/>
        <end position="243"/>
    </location>
</feature>
<keyword evidence="8" id="KW-0472">Membrane</keyword>
<dbReference type="InterPro" id="IPR003593">
    <property type="entry name" value="AAA+_ATPase"/>
</dbReference>
<gene>
    <name evidence="10" type="ORF">H9735_07770</name>
</gene>
<dbReference type="GO" id="GO:0042626">
    <property type="term" value="F:ATPase-coupled transmembrane transporter activity"/>
    <property type="evidence" value="ECO:0007669"/>
    <property type="project" value="TreeGrafter"/>
</dbReference>
<reference evidence="10" key="2">
    <citation type="submission" date="2021-04" db="EMBL/GenBank/DDBJ databases">
        <authorList>
            <person name="Gilroy R."/>
        </authorList>
    </citation>
    <scope>NUCLEOTIDE SEQUENCE</scope>
    <source>
        <strain evidence="10">CHK191-13928</strain>
    </source>
</reference>
<dbReference type="PROSITE" id="PS00211">
    <property type="entry name" value="ABC_TRANSPORTER_1"/>
    <property type="match status" value="1"/>
</dbReference>
<name>A0A9D1WWA4_9FIRM</name>
<keyword evidence="3" id="KW-0813">Transport</keyword>
<keyword evidence="6 10" id="KW-0067">ATP-binding</keyword>
<comment type="caution">
    <text evidence="10">The sequence shown here is derived from an EMBL/GenBank/DDBJ whole genome shotgun (WGS) entry which is preliminary data.</text>
</comment>
<dbReference type="PANTHER" id="PTHR43553">
    <property type="entry name" value="HEAVY METAL TRANSPORTER"/>
    <property type="match status" value="1"/>
</dbReference>
<dbReference type="SUPFAM" id="SSF52540">
    <property type="entry name" value="P-loop containing nucleoside triphosphate hydrolases"/>
    <property type="match status" value="2"/>
</dbReference>
<proteinExistence type="inferred from homology"/>
<feature type="domain" description="ABC transporter" evidence="9">
    <location>
        <begin position="326"/>
        <end position="561"/>
    </location>
</feature>
<dbReference type="CDD" id="cd03225">
    <property type="entry name" value="ABC_cobalt_CbiO_domain1"/>
    <property type="match status" value="2"/>
</dbReference>
<evidence type="ECO:0000256" key="5">
    <source>
        <dbReference type="ARBA" id="ARBA00022741"/>
    </source>
</evidence>
<comment type="similarity">
    <text evidence="2">Belongs to the ABC transporter superfamily.</text>
</comment>
<dbReference type="AlphaFoldDB" id="A0A9D1WWA4"/>
<dbReference type="PROSITE" id="PS50893">
    <property type="entry name" value="ABC_TRANSPORTER_2"/>
    <property type="match status" value="2"/>
</dbReference>
<evidence type="ECO:0000256" key="8">
    <source>
        <dbReference type="ARBA" id="ARBA00023136"/>
    </source>
</evidence>
<evidence type="ECO:0000256" key="6">
    <source>
        <dbReference type="ARBA" id="ARBA00022840"/>
    </source>
</evidence>
<dbReference type="InterPro" id="IPR017871">
    <property type="entry name" value="ABC_transporter-like_CS"/>
</dbReference>